<dbReference type="RefSeq" id="WP_131865207.1">
    <property type="nucleotide sequence ID" value="NZ_SMCR01000004.1"/>
</dbReference>
<dbReference type="InterPro" id="IPR050109">
    <property type="entry name" value="HTH-type_TetR-like_transc_reg"/>
</dbReference>
<dbReference type="InterPro" id="IPR001647">
    <property type="entry name" value="HTH_TetR"/>
</dbReference>
<evidence type="ECO:0000313" key="8">
    <source>
        <dbReference type="Proteomes" id="UP000295719"/>
    </source>
</evidence>
<dbReference type="OrthoDB" id="9816296at2"/>
<dbReference type="SUPFAM" id="SSF46689">
    <property type="entry name" value="Homeodomain-like"/>
    <property type="match status" value="1"/>
</dbReference>
<dbReference type="GO" id="GO:0003700">
    <property type="term" value="F:DNA-binding transcription factor activity"/>
    <property type="evidence" value="ECO:0007669"/>
    <property type="project" value="TreeGrafter"/>
</dbReference>
<dbReference type="AlphaFoldDB" id="A0A4R3YZ04"/>
<evidence type="ECO:0000259" key="6">
    <source>
        <dbReference type="PROSITE" id="PS50977"/>
    </source>
</evidence>
<reference evidence="7 8" key="1">
    <citation type="submission" date="2019-03" db="EMBL/GenBank/DDBJ databases">
        <title>Genomic Encyclopedia of Type Strains, Phase IV (KMG-IV): sequencing the most valuable type-strain genomes for metagenomic binning, comparative biology and taxonomic classification.</title>
        <authorList>
            <person name="Goeker M."/>
        </authorList>
    </citation>
    <scope>NUCLEOTIDE SEQUENCE [LARGE SCALE GENOMIC DNA]</scope>
    <source>
        <strain evidence="7 8">DSM 19580</strain>
    </source>
</reference>
<feature type="domain" description="HTH tetR-type" evidence="6">
    <location>
        <begin position="7"/>
        <end position="67"/>
    </location>
</feature>
<dbReference type="PROSITE" id="PS50977">
    <property type="entry name" value="HTH_TETR_2"/>
    <property type="match status" value="1"/>
</dbReference>
<protein>
    <submittedName>
        <fullName evidence="7">TetR family transcriptional regulator</fullName>
    </submittedName>
</protein>
<dbReference type="Pfam" id="PF13977">
    <property type="entry name" value="TetR_C_6"/>
    <property type="match status" value="1"/>
</dbReference>
<comment type="caution">
    <text evidence="7">The sequence shown here is derived from an EMBL/GenBank/DDBJ whole genome shotgun (WGS) entry which is preliminary data.</text>
</comment>
<evidence type="ECO:0000256" key="3">
    <source>
        <dbReference type="ARBA" id="ARBA00023125"/>
    </source>
</evidence>
<name>A0A4R3YZ04_9GAMM</name>
<keyword evidence="1" id="KW-0678">Repressor</keyword>
<evidence type="ECO:0000256" key="4">
    <source>
        <dbReference type="ARBA" id="ARBA00023163"/>
    </source>
</evidence>
<dbReference type="PANTHER" id="PTHR30055:SF223">
    <property type="entry name" value="HTH-TYPE TRANSCRIPTIONAL REGULATOR UIDR"/>
    <property type="match status" value="1"/>
</dbReference>
<evidence type="ECO:0000313" key="7">
    <source>
        <dbReference type="EMBL" id="TCV96613.1"/>
    </source>
</evidence>
<sequence>MAYLNREDRHAAIVQAAMRVEMHEGIAATTVRRVASEAGIATGQVHHHFASVGQLRAEAFVTLVKASLGQFAARHHALAAEDQLMRVLGYPQDEQGKRETRLWNEAVLLAERDECIRSAFALCMSEWHQATVRVIEAGRSNGEFNAGDSAEDIAWRLIGLVCGLDGITQFESLRVTENEILRHVAAAARSELL</sequence>
<proteinExistence type="predicted"/>
<dbReference type="Pfam" id="PF00440">
    <property type="entry name" value="TetR_N"/>
    <property type="match status" value="1"/>
</dbReference>
<dbReference type="InterPro" id="IPR009057">
    <property type="entry name" value="Homeodomain-like_sf"/>
</dbReference>
<evidence type="ECO:0000256" key="5">
    <source>
        <dbReference type="PROSITE-ProRule" id="PRU00335"/>
    </source>
</evidence>
<dbReference type="GO" id="GO:0000976">
    <property type="term" value="F:transcription cis-regulatory region binding"/>
    <property type="evidence" value="ECO:0007669"/>
    <property type="project" value="TreeGrafter"/>
</dbReference>
<dbReference type="InterPro" id="IPR036271">
    <property type="entry name" value="Tet_transcr_reg_TetR-rel_C_sf"/>
</dbReference>
<dbReference type="PANTHER" id="PTHR30055">
    <property type="entry name" value="HTH-TYPE TRANSCRIPTIONAL REGULATOR RUTR"/>
    <property type="match status" value="1"/>
</dbReference>
<keyword evidence="2" id="KW-0805">Transcription regulation</keyword>
<keyword evidence="3 5" id="KW-0238">DNA-binding</keyword>
<keyword evidence="4" id="KW-0804">Transcription</keyword>
<dbReference type="EMBL" id="SMCR01000004">
    <property type="protein sequence ID" value="TCV96613.1"/>
    <property type="molecule type" value="Genomic_DNA"/>
</dbReference>
<feature type="DNA-binding region" description="H-T-H motif" evidence="5">
    <location>
        <begin position="30"/>
        <end position="49"/>
    </location>
</feature>
<keyword evidence="8" id="KW-1185">Reference proteome</keyword>
<dbReference type="SUPFAM" id="SSF48498">
    <property type="entry name" value="Tetracyclin repressor-like, C-terminal domain"/>
    <property type="match status" value="1"/>
</dbReference>
<evidence type="ECO:0000256" key="2">
    <source>
        <dbReference type="ARBA" id="ARBA00023015"/>
    </source>
</evidence>
<dbReference type="NCBIfam" id="NF011572">
    <property type="entry name" value="PRK14996.1"/>
    <property type="match status" value="1"/>
</dbReference>
<dbReference type="InterPro" id="IPR039538">
    <property type="entry name" value="BetI_C"/>
</dbReference>
<accession>A0A4R3YZ04</accession>
<gene>
    <name evidence="7" type="ORF">EDC52_10453</name>
</gene>
<dbReference type="Proteomes" id="UP000295719">
    <property type="component" value="Unassembled WGS sequence"/>
</dbReference>
<organism evidence="7 8">
    <name type="scientific">Biostraticola tofi</name>
    <dbReference type="NCBI Taxonomy" id="466109"/>
    <lineage>
        <taxon>Bacteria</taxon>
        <taxon>Pseudomonadati</taxon>
        <taxon>Pseudomonadota</taxon>
        <taxon>Gammaproteobacteria</taxon>
        <taxon>Enterobacterales</taxon>
        <taxon>Bruguierivoracaceae</taxon>
        <taxon>Biostraticola</taxon>
    </lineage>
</organism>
<dbReference type="Gene3D" id="1.10.357.10">
    <property type="entry name" value="Tetracycline Repressor, domain 2"/>
    <property type="match status" value="1"/>
</dbReference>
<evidence type="ECO:0000256" key="1">
    <source>
        <dbReference type="ARBA" id="ARBA00022491"/>
    </source>
</evidence>